<feature type="region of interest" description="Disordered" evidence="1">
    <location>
        <begin position="1"/>
        <end position="117"/>
    </location>
</feature>
<feature type="compositionally biased region" description="Polar residues" evidence="1">
    <location>
        <begin position="16"/>
        <end position="28"/>
    </location>
</feature>
<proteinExistence type="predicted"/>
<dbReference type="EMBL" id="JANAVB010004214">
    <property type="protein sequence ID" value="KAJ6848977.1"/>
    <property type="molecule type" value="Genomic_DNA"/>
</dbReference>
<evidence type="ECO:0000313" key="3">
    <source>
        <dbReference type="Proteomes" id="UP001140949"/>
    </source>
</evidence>
<keyword evidence="3" id="KW-1185">Reference proteome</keyword>
<dbReference type="Proteomes" id="UP001140949">
    <property type="component" value="Unassembled WGS sequence"/>
</dbReference>
<evidence type="ECO:0000313" key="2">
    <source>
        <dbReference type="EMBL" id="KAJ6848977.1"/>
    </source>
</evidence>
<accession>A0AAX6I7W5</accession>
<evidence type="ECO:0000256" key="1">
    <source>
        <dbReference type="SAM" id="MobiDB-lite"/>
    </source>
</evidence>
<organism evidence="2 3">
    <name type="scientific">Iris pallida</name>
    <name type="common">Sweet iris</name>
    <dbReference type="NCBI Taxonomy" id="29817"/>
    <lineage>
        <taxon>Eukaryota</taxon>
        <taxon>Viridiplantae</taxon>
        <taxon>Streptophyta</taxon>
        <taxon>Embryophyta</taxon>
        <taxon>Tracheophyta</taxon>
        <taxon>Spermatophyta</taxon>
        <taxon>Magnoliopsida</taxon>
        <taxon>Liliopsida</taxon>
        <taxon>Asparagales</taxon>
        <taxon>Iridaceae</taxon>
        <taxon>Iridoideae</taxon>
        <taxon>Irideae</taxon>
        <taxon>Iris</taxon>
    </lineage>
</organism>
<sequence length="269" mass="29963">MDQSHHHCSPIPPPLHTNTSNWPTTSSLAGYHPGELSLARPQPPPPRSTSLPSPPPHRIRHPPSSVHPTTPANTLDVLRHRARRHWPRERRPSPHLHAQPRACEDNSCNSSDHRQQHVPPCRAHRRCSAAVDGHAPPWAAPPWWAITGDPPGSATSFSGTTYRRFVHFARRPVVTRARLSPFWRSVAATSYAFSRRSDHWIGDFFAPSQSRFAGPTSSACISSTAAPFGMLPVLVQSWTLWLQWDPLYLSAVQVIEIAWGLPAGLEETQ</sequence>
<protein>
    <submittedName>
        <fullName evidence="2">Formin-like protein 5</fullName>
    </submittedName>
</protein>
<name>A0AAX6I7W5_IRIPA</name>
<dbReference type="AlphaFoldDB" id="A0AAX6I7W5"/>
<feature type="compositionally biased region" description="Pro residues" evidence="1">
    <location>
        <begin position="41"/>
        <end position="56"/>
    </location>
</feature>
<reference evidence="2" key="1">
    <citation type="journal article" date="2023" name="GigaByte">
        <title>Genome assembly of the bearded iris, Iris pallida Lam.</title>
        <authorList>
            <person name="Bruccoleri R.E."/>
            <person name="Oakeley E.J."/>
            <person name="Faust A.M.E."/>
            <person name="Altorfer M."/>
            <person name="Dessus-Babus S."/>
            <person name="Burckhardt D."/>
            <person name="Oertli M."/>
            <person name="Naumann U."/>
            <person name="Petersen F."/>
            <person name="Wong J."/>
        </authorList>
    </citation>
    <scope>NUCLEOTIDE SEQUENCE</scope>
    <source>
        <strain evidence="2">GSM-AAB239-AS_SAM_17_03QT</strain>
    </source>
</reference>
<comment type="caution">
    <text evidence="2">The sequence shown here is derived from an EMBL/GenBank/DDBJ whole genome shotgun (WGS) entry which is preliminary data.</text>
</comment>
<reference evidence="2" key="2">
    <citation type="submission" date="2023-04" db="EMBL/GenBank/DDBJ databases">
        <authorList>
            <person name="Bruccoleri R.E."/>
            <person name="Oakeley E.J."/>
            <person name="Faust A.-M."/>
            <person name="Dessus-Babus S."/>
            <person name="Altorfer M."/>
            <person name="Burckhardt D."/>
            <person name="Oertli M."/>
            <person name="Naumann U."/>
            <person name="Petersen F."/>
            <person name="Wong J."/>
        </authorList>
    </citation>
    <scope>NUCLEOTIDE SEQUENCE</scope>
    <source>
        <strain evidence="2">GSM-AAB239-AS_SAM_17_03QT</strain>
        <tissue evidence="2">Leaf</tissue>
    </source>
</reference>
<gene>
    <name evidence="2" type="ORF">M6B38_272805</name>
</gene>